<reference evidence="1" key="1">
    <citation type="submission" date="2020-08" db="EMBL/GenBank/DDBJ databases">
        <title>Multicomponent nature underlies the extraordinary mechanical properties of spider dragline silk.</title>
        <authorList>
            <person name="Kono N."/>
            <person name="Nakamura H."/>
            <person name="Mori M."/>
            <person name="Yoshida Y."/>
            <person name="Ohtoshi R."/>
            <person name="Malay A.D."/>
            <person name="Moran D.A.P."/>
            <person name="Tomita M."/>
            <person name="Numata K."/>
            <person name="Arakawa K."/>
        </authorList>
    </citation>
    <scope>NUCLEOTIDE SEQUENCE</scope>
</reference>
<keyword evidence="2" id="KW-1185">Reference proteome</keyword>
<organism evidence="1 2">
    <name type="scientific">Nephila pilipes</name>
    <name type="common">Giant wood spider</name>
    <name type="synonym">Nephila maculata</name>
    <dbReference type="NCBI Taxonomy" id="299642"/>
    <lineage>
        <taxon>Eukaryota</taxon>
        <taxon>Metazoa</taxon>
        <taxon>Ecdysozoa</taxon>
        <taxon>Arthropoda</taxon>
        <taxon>Chelicerata</taxon>
        <taxon>Arachnida</taxon>
        <taxon>Araneae</taxon>
        <taxon>Araneomorphae</taxon>
        <taxon>Entelegynae</taxon>
        <taxon>Araneoidea</taxon>
        <taxon>Nephilidae</taxon>
        <taxon>Nephila</taxon>
    </lineage>
</organism>
<comment type="caution">
    <text evidence="1">The sequence shown here is derived from an EMBL/GenBank/DDBJ whole genome shotgun (WGS) entry which is preliminary data.</text>
</comment>
<dbReference type="Proteomes" id="UP000887013">
    <property type="component" value="Unassembled WGS sequence"/>
</dbReference>
<protein>
    <submittedName>
        <fullName evidence="1">Uncharacterized protein</fullName>
    </submittedName>
</protein>
<name>A0A8X6NUQ0_NEPPI</name>
<dbReference type="AlphaFoldDB" id="A0A8X6NUQ0"/>
<dbReference type="OrthoDB" id="10354604at2759"/>
<sequence length="84" mass="9280">MGKGMEMTMSTVADARPMGGGITQRNHAFSKAAPNWLRSRAPQPVQGGYSPPQLIRDHLQRATYRLNGWVDSSRKLLIRGVSSQ</sequence>
<accession>A0A8X6NUQ0</accession>
<evidence type="ECO:0000313" key="1">
    <source>
        <dbReference type="EMBL" id="GFT35247.1"/>
    </source>
</evidence>
<gene>
    <name evidence="1" type="primary">AVEN_115303_1</name>
    <name evidence="1" type="ORF">NPIL_138221</name>
</gene>
<evidence type="ECO:0000313" key="2">
    <source>
        <dbReference type="Proteomes" id="UP000887013"/>
    </source>
</evidence>
<dbReference type="EMBL" id="BMAW01062283">
    <property type="protein sequence ID" value="GFT35247.1"/>
    <property type="molecule type" value="Genomic_DNA"/>
</dbReference>
<proteinExistence type="predicted"/>